<evidence type="ECO:0000313" key="12">
    <source>
        <dbReference type="EMBL" id="KZV46132.1"/>
    </source>
</evidence>
<evidence type="ECO:0000256" key="10">
    <source>
        <dbReference type="SAM" id="MobiDB-lite"/>
    </source>
</evidence>
<dbReference type="OrthoDB" id="8062037at2759"/>
<reference evidence="12 13" key="1">
    <citation type="journal article" date="2015" name="Proc. Natl. Acad. Sci. U.S.A.">
        <title>The resurrection genome of Boea hygrometrica: A blueprint for survival of dehydration.</title>
        <authorList>
            <person name="Xiao L."/>
            <person name="Yang G."/>
            <person name="Zhang L."/>
            <person name="Yang X."/>
            <person name="Zhao S."/>
            <person name="Ji Z."/>
            <person name="Zhou Q."/>
            <person name="Hu M."/>
            <person name="Wang Y."/>
            <person name="Chen M."/>
            <person name="Xu Y."/>
            <person name="Jin H."/>
            <person name="Xiao X."/>
            <person name="Hu G."/>
            <person name="Bao F."/>
            <person name="Hu Y."/>
            <person name="Wan P."/>
            <person name="Li L."/>
            <person name="Deng X."/>
            <person name="Kuang T."/>
            <person name="Xiang C."/>
            <person name="Zhu J.K."/>
            <person name="Oliver M.J."/>
            <person name="He Y."/>
        </authorList>
    </citation>
    <scope>NUCLEOTIDE SEQUENCE [LARGE SCALE GENOMIC DNA]</scope>
    <source>
        <strain evidence="13">cv. XS01</strain>
    </source>
</reference>
<sequence length="725" mass="79521">MQGQRSSVSAALPENLSFDLGSSSVPPGIDSQMSWNNMQASAQNLEYRISSGDTNISYLQHVRQDNPNGEWSVGQSSSSAAQSQGEQNVGKMDNVFSIHNRATLSIEERQFEPSNIFSFDIPNANPSDNYTTDELLHARDSRSETLMQDLNMSSGYRNNEDDDVEITEHPNTYISVGSSNGYRTSAGGSSDSLRLPSGFRGCGMEECEYGSSSLDGQRASCKRKIFEVVGQSSGAGSSNSYQNVERSQWDTVQSAQLNARNNTMPAQIGNNLVINNESERSNSRLRIGVGEAVSAGPFTLNPSRTAENSLRNFSLRQNVSQRPDFMPVNPSSTEVEFGSVDGSSSQNPSRLVFRNRLLDLHPSPVVENGSVHGQSTLLQVPFVRRSLHSRWNEASSSRTNSSFASSSILGERDTGLFDETAQRNIPRSISDHPIFAPEREMRSSSRYPINWNFASGNNNIAGNAAPNSQIATSSGLDSASPSWSHRSCPQYPHRLSEIVRRSLLSSAGTESGGQSVGNLTTRTSSSATAQEMPHAFRPGSQGHRMSSQRSALLERRRDGAFGTPNSLRVFASATEGRSAVMSEQIRRVLDLMRRGEGLRLEDVMVLDNSVFFGMADVHDRHRDMRLDVDNMSYEELLALEERIGNVCTGLAEEVIINSLKGKTYVASGAENPVETEPCSICREEYSEGDNLGTLDCGHDFHKDCIKQWLMHKNLCPICKTTGLKT</sequence>
<dbReference type="GO" id="GO:0061630">
    <property type="term" value="F:ubiquitin protein ligase activity"/>
    <property type="evidence" value="ECO:0007669"/>
    <property type="project" value="UniProtKB-EC"/>
</dbReference>
<dbReference type="Pfam" id="PF13639">
    <property type="entry name" value="zf-RING_2"/>
    <property type="match status" value="1"/>
</dbReference>
<dbReference type="AlphaFoldDB" id="A0A2Z7CGG4"/>
<dbReference type="PANTHER" id="PTHR22937:SF224">
    <property type="entry name" value="E3 UBIQUITIN-PROTEIN LIGASE MBR1-RELATED"/>
    <property type="match status" value="1"/>
</dbReference>
<keyword evidence="8" id="KW-0862">Zinc</keyword>
<dbReference type="FunFam" id="3.30.40.10:FF:000309">
    <property type="entry name" value="E3 ubiquitin-protein ligase MBR2"/>
    <property type="match status" value="1"/>
</dbReference>
<dbReference type="Gene3D" id="3.30.40.10">
    <property type="entry name" value="Zinc/RING finger domain, C3HC4 (zinc finger)"/>
    <property type="match status" value="1"/>
</dbReference>
<keyword evidence="13" id="KW-1185">Reference proteome</keyword>
<keyword evidence="7" id="KW-0833">Ubl conjugation pathway</keyword>
<feature type="region of interest" description="Disordered" evidence="10">
    <location>
        <begin position="506"/>
        <end position="558"/>
    </location>
</feature>
<accession>A0A2Z7CGG4</accession>
<keyword evidence="5" id="KW-0479">Metal-binding</keyword>
<feature type="domain" description="RING-type" evidence="11">
    <location>
        <begin position="678"/>
        <end position="719"/>
    </location>
</feature>
<evidence type="ECO:0000256" key="9">
    <source>
        <dbReference type="PROSITE-ProRule" id="PRU00175"/>
    </source>
</evidence>
<dbReference type="GO" id="GO:0010228">
    <property type="term" value="P:vegetative to reproductive phase transition of meristem"/>
    <property type="evidence" value="ECO:0007669"/>
    <property type="project" value="UniProtKB-ARBA"/>
</dbReference>
<comment type="pathway">
    <text evidence="2">Protein modification; protein ubiquitination.</text>
</comment>
<evidence type="ECO:0000256" key="3">
    <source>
        <dbReference type="ARBA" id="ARBA00012483"/>
    </source>
</evidence>
<dbReference type="EC" id="2.3.2.27" evidence="3"/>
<evidence type="ECO:0000313" key="13">
    <source>
        <dbReference type="Proteomes" id="UP000250235"/>
    </source>
</evidence>
<dbReference type="GO" id="GO:0008270">
    <property type="term" value="F:zinc ion binding"/>
    <property type="evidence" value="ECO:0007669"/>
    <property type="project" value="UniProtKB-KW"/>
</dbReference>
<evidence type="ECO:0000256" key="6">
    <source>
        <dbReference type="ARBA" id="ARBA00022771"/>
    </source>
</evidence>
<feature type="region of interest" description="Disordered" evidence="10">
    <location>
        <begin position="464"/>
        <end position="488"/>
    </location>
</feature>
<feature type="compositionally biased region" description="Polar residues" evidence="10">
    <location>
        <begin position="469"/>
        <end position="487"/>
    </location>
</feature>
<comment type="catalytic activity">
    <reaction evidence="1">
        <text>S-ubiquitinyl-[E2 ubiquitin-conjugating enzyme]-L-cysteine + [acceptor protein]-L-lysine = [E2 ubiquitin-conjugating enzyme]-L-cysteine + N(6)-ubiquitinyl-[acceptor protein]-L-lysine.</text>
        <dbReference type="EC" id="2.3.2.27"/>
    </reaction>
</comment>
<evidence type="ECO:0000256" key="2">
    <source>
        <dbReference type="ARBA" id="ARBA00004906"/>
    </source>
</evidence>
<proteinExistence type="predicted"/>
<name>A0A2Z7CGG4_9LAMI</name>
<feature type="region of interest" description="Disordered" evidence="10">
    <location>
        <begin position="66"/>
        <end position="88"/>
    </location>
</feature>
<evidence type="ECO:0000256" key="5">
    <source>
        <dbReference type="ARBA" id="ARBA00022723"/>
    </source>
</evidence>
<evidence type="ECO:0000256" key="8">
    <source>
        <dbReference type="ARBA" id="ARBA00022833"/>
    </source>
</evidence>
<organism evidence="12 13">
    <name type="scientific">Dorcoceras hygrometricum</name>
    <dbReference type="NCBI Taxonomy" id="472368"/>
    <lineage>
        <taxon>Eukaryota</taxon>
        <taxon>Viridiplantae</taxon>
        <taxon>Streptophyta</taxon>
        <taxon>Embryophyta</taxon>
        <taxon>Tracheophyta</taxon>
        <taxon>Spermatophyta</taxon>
        <taxon>Magnoliopsida</taxon>
        <taxon>eudicotyledons</taxon>
        <taxon>Gunneridae</taxon>
        <taxon>Pentapetalae</taxon>
        <taxon>asterids</taxon>
        <taxon>lamiids</taxon>
        <taxon>Lamiales</taxon>
        <taxon>Gesneriaceae</taxon>
        <taxon>Didymocarpoideae</taxon>
        <taxon>Trichosporeae</taxon>
        <taxon>Loxocarpinae</taxon>
        <taxon>Dorcoceras</taxon>
    </lineage>
</organism>
<evidence type="ECO:0000256" key="1">
    <source>
        <dbReference type="ARBA" id="ARBA00000900"/>
    </source>
</evidence>
<keyword evidence="4" id="KW-0808">Transferase</keyword>
<feature type="compositionally biased region" description="Low complexity" evidence="10">
    <location>
        <begin position="75"/>
        <end position="84"/>
    </location>
</feature>
<dbReference type="GO" id="GO:0043161">
    <property type="term" value="P:proteasome-mediated ubiquitin-dependent protein catabolic process"/>
    <property type="evidence" value="ECO:0007669"/>
    <property type="project" value="UniProtKB-ARBA"/>
</dbReference>
<dbReference type="Proteomes" id="UP000250235">
    <property type="component" value="Unassembled WGS sequence"/>
</dbReference>
<feature type="compositionally biased region" description="Polar residues" evidence="10">
    <location>
        <begin position="516"/>
        <end position="529"/>
    </location>
</feature>
<dbReference type="SMART" id="SM00184">
    <property type="entry name" value="RING"/>
    <property type="match status" value="1"/>
</dbReference>
<keyword evidence="6 9" id="KW-0863">Zinc-finger</keyword>
<dbReference type="EMBL" id="KQ995703">
    <property type="protein sequence ID" value="KZV46132.1"/>
    <property type="molecule type" value="Genomic_DNA"/>
</dbReference>
<evidence type="ECO:0000259" key="11">
    <source>
        <dbReference type="PROSITE" id="PS50089"/>
    </source>
</evidence>
<dbReference type="PANTHER" id="PTHR22937">
    <property type="entry name" value="E3 UBIQUITIN-PROTEIN LIGASE RNF165"/>
    <property type="match status" value="1"/>
</dbReference>
<evidence type="ECO:0000256" key="7">
    <source>
        <dbReference type="ARBA" id="ARBA00022786"/>
    </source>
</evidence>
<protein>
    <recommendedName>
        <fullName evidence="3">RING-type E3 ubiquitin transferase</fullName>
        <ecNumber evidence="3">2.3.2.27</ecNumber>
    </recommendedName>
</protein>
<dbReference type="SUPFAM" id="SSF57850">
    <property type="entry name" value="RING/U-box"/>
    <property type="match status" value="1"/>
</dbReference>
<dbReference type="InterPro" id="IPR001841">
    <property type="entry name" value="Znf_RING"/>
</dbReference>
<dbReference type="PROSITE" id="PS50089">
    <property type="entry name" value="ZF_RING_2"/>
    <property type="match status" value="1"/>
</dbReference>
<dbReference type="InterPro" id="IPR013083">
    <property type="entry name" value="Znf_RING/FYVE/PHD"/>
</dbReference>
<evidence type="ECO:0000256" key="4">
    <source>
        <dbReference type="ARBA" id="ARBA00022679"/>
    </source>
</evidence>
<dbReference type="InterPro" id="IPR045191">
    <property type="entry name" value="MBR1/2-like"/>
</dbReference>
<gene>
    <name evidence="12" type="ORF">F511_29094</name>
</gene>